<evidence type="ECO:0000313" key="9">
    <source>
        <dbReference type="Proteomes" id="UP000012283"/>
    </source>
</evidence>
<dbReference type="CDD" id="cd02966">
    <property type="entry name" value="TlpA_like_family"/>
    <property type="match status" value="1"/>
</dbReference>
<gene>
    <name evidence="8" type="ORF">J416_05158</name>
</gene>
<evidence type="ECO:0000256" key="3">
    <source>
        <dbReference type="ARBA" id="ARBA00022968"/>
    </source>
</evidence>
<dbReference type="RefSeq" id="WP_003466239.1">
    <property type="nucleotide sequence ID" value="NZ_APML01000019.1"/>
</dbReference>
<evidence type="ECO:0000256" key="6">
    <source>
        <dbReference type="SAM" id="Phobius"/>
    </source>
</evidence>
<proteinExistence type="predicted"/>
<keyword evidence="5" id="KW-0676">Redox-active center</keyword>
<evidence type="ECO:0000256" key="1">
    <source>
        <dbReference type="ARBA" id="ARBA00004196"/>
    </source>
</evidence>
<protein>
    <submittedName>
        <fullName evidence="8">Thiol-disulfide oxidoreductase</fullName>
    </submittedName>
</protein>
<evidence type="ECO:0000259" key="7">
    <source>
        <dbReference type="PROSITE" id="PS51352"/>
    </source>
</evidence>
<keyword evidence="2" id="KW-0201">Cytochrome c-type biogenesis</keyword>
<dbReference type="InterPro" id="IPR013766">
    <property type="entry name" value="Thioredoxin_domain"/>
</dbReference>
<evidence type="ECO:0000256" key="4">
    <source>
        <dbReference type="ARBA" id="ARBA00023157"/>
    </source>
</evidence>
<reference evidence="8 9" key="1">
    <citation type="submission" date="2013-03" db="EMBL/GenBank/DDBJ databases">
        <title>Draft genome sequence of Gracibacillus halophilus YIM-C55.5, a moderately halophilic and thermophilic organism from the Xiaochaidamu salt lake.</title>
        <authorList>
            <person name="Sugumar T."/>
            <person name="Polireddy D.R."/>
            <person name="Antony A."/>
            <person name="Madhava Y.R."/>
            <person name="Sivakumar N."/>
        </authorList>
    </citation>
    <scope>NUCLEOTIDE SEQUENCE [LARGE SCALE GENOMIC DNA]</scope>
    <source>
        <strain evidence="8 9">YIM-C55.5</strain>
    </source>
</reference>
<name>N4WWB8_9BACI</name>
<dbReference type="STRING" id="1308866.J416_05158"/>
<dbReference type="SUPFAM" id="SSF52833">
    <property type="entry name" value="Thioredoxin-like"/>
    <property type="match status" value="1"/>
</dbReference>
<evidence type="ECO:0000256" key="5">
    <source>
        <dbReference type="ARBA" id="ARBA00023284"/>
    </source>
</evidence>
<dbReference type="PANTHER" id="PTHR42852:SF6">
    <property type="entry name" value="THIOL:DISULFIDE INTERCHANGE PROTEIN DSBE"/>
    <property type="match status" value="1"/>
</dbReference>
<dbReference type="InterPro" id="IPR036249">
    <property type="entry name" value="Thioredoxin-like_sf"/>
</dbReference>
<dbReference type="GO" id="GO:0016209">
    <property type="term" value="F:antioxidant activity"/>
    <property type="evidence" value="ECO:0007669"/>
    <property type="project" value="InterPro"/>
</dbReference>
<dbReference type="GO" id="GO:0017004">
    <property type="term" value="P:cytochrome complex assembly"/>
    <property type="evidence" value="ECO:0007669"/>
    <property type="project" value="UniProtKB-KW"/>
</dbReference>
<keyword evidence="6" id="KW-0472">Membrane</keyword>
<sequence>MQKVEQATQQKRRKKQKRMLIRSAILVVLFGATLFAVIASLTEEQAAVKDGDHAPNFQLNLLNGNQDSIQLEELRGKGVMVNFWATYCKPCKKEMPYMQSLYEEYQDRGIEILAVSVDSTEFVVNNFVSEYGLTFPILHDKNGEVMDAYGIKPLPASLFIDEDGQIVERVLGPLSLEKLEGYFQQIEPSQQSQNDGNEG</sequence>
<dbReference type="InterPro" id="IPR050553">
    <property type="entry name" value="Thioredoxin_ResA/DsbE_sf"/>
</dbReference>
<dbReference type="NCBIfam" id="NF002854">
    <property type="entry name" value="PRK03147.1"/>
    <property type="match status" value="1"/>
</dbReference>
<keyword evidence="9" id="KW-1185">Reference proteome</keyword>
<dbReference type="InterPro" id="IPR000866">
    <property type="entry name" value="AhpC/TSA"/>
</dbReference>
<keyword evidence="6" id="KW-0812">Transmembrane</keyword>
<keyword evidence="4" id="KW-1015">Disulfide bond</keyword>
<dbReference type="Gene3D" id="3.40.30.10">
    <property type="entry name" value="Glutaredoxin"/>
    <property type="match status" value="1"/>
</dbReference>
<dbReference type="GO" id="GO:0030313">
    <property type="term" value="C:cell envelope"/>
    <property type="evidence" value="ECO:0007669"/>
    <property type="project" value="UniProtKB-SubCell"/>
</dbReference>
<comment type="caution">
    <text evidence="8">The sequence shown here is derived from an EMBL/GenBank/DDBJ whole genome shotgun (WGS) entry which is preliminary data.</text>
</comment>
<dbReference type="AlphaFoldDB" id="N4WWB8"/>
<evidence type="ECO:0000256" key="2">
    <source>
        <dbReference type="ARBA" id="ARBA00022748"/>
    </source>
</evidence>
<dbReference type="Proteomes" id="UP000012283">
    <property type="component" value="Unassembled WGS sequence"/>
</dbReference>
<dbReference type="EMBL" id="APML01000019">
    <property type="protein sequence ID" value="ENH97376.1"/>
    <property type="molecule type" value="Genomic_DNA"/>
</dbReference>
<organism evidence="8 9">
    <name type="scientific">Gracilibacillus halophilus YIM-C55.5</name>
    <dbReference type="NCBI Taxonomy" id="1308866"/>
    <lineage>
        <taxon>Bacteria</taxon>
        <taxon>Bacillati</taxon>
        <taxon>Bacillota</taxon>
        <taxon>Bacilli</taxon>
        <taxon>Bacillales</taxon>
        <taxon>Bacillaceae</taxon>
        <taxon>Gracilibacillus</taxon>
    </lineage>
</organism>
<keyword evidence="6" id="KW-1133">Transmembrane helix</keyword>
<evidence type="ECO:0000313" key="8">
    <source>
        <dbReference type="EMBL" id="ENH97376.1"/>
    </source>
</evidence>
<dbReference type="PROSITE" id="PS51352">
    <property type="entry name" value="THIOREDOXIN_2"/>
    <property type="match status" value="1"/>
</dbReference>
<dbReference type="PATRIC" id="fig|1308866.3.peg.1042"/>
<dbReference type="Pfam" id="PF00578">
    <property type="entry name" value="AhpC-TSA"/>
    <property type="match status" value="1"/>
</dbReference>
<keyword evidence="3" id="KW-0735">Signal-anchor</keyword>
<dbReference type="eggNOG" id="COG0526">
    <property type="taxonomic scope" value="Bacteria"/>
</dbReference>
<feature type="transmembrane region" description="Helical" evidence="6">
    <location>
        <begin position="20"/>
        <end position="41"/>
    </location>
</feature>
<dbReference type="PANTHER" id="PTHR42852">
    <property type="entry name" value="THIOL:DISULFIDE INTERCHANGE PROTEIN DSBE"/>
    <property type="match status" value="1"/>
</dbReference>
<feature type="domain" description="Thioredoxin" evidence="7">
    <location>
        <begin position="48"/>
        <end position="188"/>
    </location>
</feature>
<dbReference type="GO" id="GO:0016491">
    <property type="term" value="F:oxidoreductase activity"/>
    <property type="evidence" value="ECO:0007669"/>
    <property type="project" value="InterPro"/>
</dbReference>
<comment type="subcellular location">
    <subcellularLocation>
        <location evidence="1">Cell envelope</location>
    </subcellularLocation>
</comment>
<accession>N4WWB8</accession>